<evidence type="ECO:0000259" key="1">
    <source>
        <dbReference type="Pfam" id="PF00535"/>
    </source>
</evidence>
<dbReference type="Proteomes" id="UP000192366">
    <property type="component" value="Unassembled WGS sequence"/>
</dbReference>
<dbReference type="Pfam" id="PF00535">
    <property type="entry name" value="Glycos_transf_2"/>
    <property type="match status" value="1"/>
</dbReference>
<gene>
    <name evidence="2" type="ORF">BST17_03195</name>
</gene>
<dbReference type="CDD" id="cd00761">
    <property type="entry name" value="Glyco_tranf_GTA_type"/>
    <property type="match status" value="1"/>
</dbReference>
<feature type="domain" description="Glycosyltransferase 2-like" evidence="1">
    <location>
        <begin position="105"/>
        <end position="231"/>
    </location>
</feature>
<evidence type="ECO:0000313" key="2">
    <source>
        <dbReference type="EMBL" id="ORA06664.1"/>
    </source>
</evidence>
<proteinExistence type="predicted"/>
<name>A0A1W9Z2X7_MYCBA</name>
<dbReference type="AlphaFoldDB" id="A0A1W9Z2X7"/>
<reference evidence="2 3" key="1">
    <citation type="submission" date="2017-02" db="EMBL/GenBank/DDBJ databases">
        <title>The new phylogeny of genus Mycobacterium.</title>
        <authorList>
            <person name="Tortoli E."/>
            <person name="Trovato A."/>
            <person name="Cirillo D.M."/>
        </authorList>
    </citation>
    <scope>NUCLEOTIDE SEQUENCE [LARGE SCALE GENOMIC DNA]</scope>
    <source>
        <strain evidence="2 3">DSM 45578</strain>
    </source>
</reference>
<dbReference type="InterPro" id="IPR029044">
    <property type="entry name" value="Nucleotide-diphossugar_trans"/>
</dbReference>
<evidence type="ECO:0000313" key="3">
    <source>
        <dbReference type="Proteomes" id="UP000192366"/>
    </source>
</evidence>
<dbReference type="InterPro" id="IPR001173">
    <property type="entry name" value="Glyco_trans_2-like"/>
</dbReference>
<dbReference type="Gene3D" id="3.90.550.10">
    <property type="entry name" value="Spore Coat Polysaccharide Biosynthesis Protein SpsA, Chain A"/>
    <property type="match status" value="1"/>
</dbReference>
<protein>
    <recommendedName>
        <fullName evidence="1">Glycosyltransferase 2-like domain-containing protein</fullName>
    </recommendedName>
</protein>
<dbReference type="STRING" id="564198.BST17_03195"/>
<organism evidence="2 3">
    <name type="scientific">Mycolicibacterium bacteremicum</name>
    <name type="common">Mycobacterium bacteremicum</name>
    <dbReference type="NCBI Taxonomy" id="564198"/>
    <lineage>
        <taxon>Bacteria</taxon>
        <taxon>Bacillati</taxon>
        <taxon>Actinomycetota</taxon>
        <taxon>Actinomycetes</taxon>
        <taxon>Mycobacteriales</taxon>
        <taxon>Mycobacteriaceae</taxon>
        <taxon>Mycolicibacterium</taxon>
    </lineage>
</organism>
<dbReference type="PANTHER" id="PTHR43685:SF2">
    <property type="entry name" value="GLYCOSYLTRANSFERASE 2-LIKE DOMAIN-CONTAINING PROTEIN"/>
    <property type="match status" value="1"/>
</dbReference>
<accession>A0A1W9Z2X7</accession>
<dbReference type="EMBL" id="MVHJ01000002">
    <property type="protein sequence ID" value="ORA06664.1"/>
    <property type="molecule type" value="Genomic_DNA"/>
</dbReference>
<dbReference type="InterPro" id="IPR050834">
    <property type="entry name" value="Glycosyltransf_2"/>
</dbReference>
<dbReference type="SUPFAM" id="SSF53448">
    <property type="entry name" value="Nucleotide-diphospho-sugar transferases"/>
    <property type="match status" value="1"/>
</dbReference>
<dbReference type="RefSeq" id="WP_234807513.1">
    <property type="nucleotide sequence ID" value="NZ_JACKVM010000008.1"/>
</dbReference>
<dbReference type="PANTHER" id="PTHR43685">
    <property type="entry name" value="GLYCOSYLTRANSFERASE"/>
    <property type="match status" value="1"/>
</dbReference>
<keyword evidence="3" id="KW-1185">Reference proteome</keyword>
<comment type="caution">
    <text evidence="2">The sequence shown here is derived from an EMBL/GenBank/DDBJ whole genome shotgun (WGS) entry which is preliminary data.</text>
</comment>
<sequence length="419" mass="45285">MNPTALSVLAPAMPSMGTPQWDSATWVGLVDLPIEPAERIELESAGGYRRARMLVRAVGRPVAMVELDVVDGAISGPDLAASVREWNAAAGTGADSDDGERPAITVIICTRNRLDSLRVAVRSVLDCDYPRVDIVVVDNASDDDSASRYIADLNDPRVTLVREPLPGLAGARNTGIRAAGGDLIAFTDDDVVVDPQWLRWIADAFGADERVGCVTGIVPSGELRTPTQSFFEQRVSWAKSLQRRAFDVTRPPANSPLFPFQVGLYGTGANFALRRRMVLDMGGFDEALGAGSPTGGGEDIDMFVRVLVSGRQLVYEPAAIVWHRHRDDVAALQSQARGYGQGLGAWLAKVALDRTLRPIALRRTVKALRHLRTITESPDVDDFAPPESLRRTQLIGIVRGPVALATARRQGRRPTPLAS</sequence>